<keyword evidence="2" id="KW-1185">Reference proteome</keyword>
<gene>
    <name evidence="1" type="ORF">QFC19_003299</name>
</gene>
<evidence type="ECO:0000313" key="1">
    <source>
        <dbReference type="EMBL" id="KAJ9105964.1"/>
    </source>
</evidence>
<evidence type="ECO:0000313" key="2">
    <source>
        <dbReference type="Proteomes" id="UP001241377"/>
    </source>
</evidence>
<dbReference type="Proteomes" id="UP001241377">
    <property type="component" value="Unassembled WGS sequence"/>
</dbReference>
<sequence length="127" mass="14317">MAILMDTPAPESHEHTQDTENDLPLDLDIWRAVCDQLDAQDIARLSQSSRKASHLIDAVGWPSLAHRYRLHHVTVDAPREAHSHSLLKYNFAVTKALRDRRVLAKQVGPSWDKGAVLNDPAHSQIYP</sequence>
<protein>
    <submittedName>
        <fullName evidence="1">Uncharacterized protein</fullName>
    </submittedName>
</protein>
<organism evidence="1 2">
    <name type="scientific">Naganishia cerealis</name>
    <dbReference type="NCBI Taxonomy" id="610337"/>
    <lineage>
        <taxon>Eukaryota</taxon>
        <taxon>Fungi</taxon>
        <taxon>Dikarya</taxon>
        <taxon>Basidiomycota</taxon>
        <taxon>Agaricomycotina</taxon>
        <taxon>Tremellomycetes</taxon>
        <taxon>Filobasidiales</taxon>
        <taxon>Filobasidiaceae</taxon>
        <taxon>Naganishia</taxon>
    </lineage>
</organism>
<dbReference type="EMBL" id="JASBWR010000031">
    <property type="protein sequence ID" value="KAJ9105964.1"/>
    <property type="molecule type" value="Genomic_DNA"/>
</dbReference>
<name>A0ACC2W3X8_9TREE</name>
<proteinExistence type="predicted"/>
<comment type="caution">
    <text evidence="1">The sequence shown here is derived from an EMBL/GenBank/DDBJ whole genome shotgun (WGS) entry which is preliminary data.</text>
</comment>
<reference evidence="1" key="1">
    <citation type="submission" date="2023-04" db="EMBL/GenBank/DDBJ databases">
        <title>Draft Genome sequencing of Naganishia species isolated from polar environments using Oxford Nanopore Technology.</title>
        <authorList>
            <person name="Leo P."/>
            <person name="Venkateswaran K."/>
        </authorList>
    </citation>
    <scope>NUCLEOTIDE SEQUENCE</scope>
    <source>
        <strain evidence="1">MNA-CCFEE 5261</strain>
    </source>
</reference>
<accession>A0ACC2W3X8</accession>